<dbReference type="Gene3D" id="1.25.40.10">
    <property type="entry name" value="Tetratricopeptide repeat domain"/>
    <property type="match status" value="2"/>
</dbReference>
<dbReference type="GO" id="GO:0005739">
    <property type="term" value="C:mitochondrion"/>
    <property type="evidence" value="ECO:0007669"/>
    <property type="project" value="UniProtKB-SubCell"/>
</dbReference>
<keyword evidence="10" id="KW-0687">Ribonucleoprotein</keyword>
<dbReference type="GO" id="GO:1990904">
    <property type="term" value="C:ribonucleoprotein complex"/>
    <property type="evidence" value="ECO:0007669"/>
    <property type="project" value="UniProtKB-KW"/>
</dbReference>
<sequence>EEIVLPRRKTWDKLAVLQTLASTVNRDPTAAHYMFQDDPFLMPRNAANSRLYSLSKESGRNAAKYIIKNFPQYFDKTFAEPNVPCLMPESLTPQTEGVSEEALKERIQLRRVKESVDMFDQLVQAGTPVSLETTNSLLDLLCFYGDGESALEKEEEGKEDLEESEVHKACSSFIYLIHSRSISRENNHAERIFKIMPERNAHSYCTMIRGMVKHGASSKAYDMYIDLLNERHKADVHTFNALIGAVPYLKERFAERWELAKDFLTHMAQQEVQPNLLTFNAVLKTLRRCGGVGRSVSVLVLKEMEALDIEPSLATYNHLLYIFYRGVDLHSSGIISEVLDDVENRSFTPQDPDDASFFTTAMQTCCDLKDIKLAYRLNKAMEKGDNWKFLDMDRLNGYWSKFFSLLCMMEQIEVVLKWYRQMSPSLFYPTPKNILDLLQALDAANQLDMISSVWEDVKQLGFSRRQELLEEFLSLMSRDEHPDEIQLAFAKCAEDIKALHEPAGREQVPLEWTGSALGSVVVLFSRAGRTQDAWNMMKHFQQINRIPTDKVMDEFWTCAKQTNCPDEAIELVKLAASLGLPASQRLKCRTEEEFELSETQKKTLESIKWDSDSSDSDSDSDRE</sequence>
<dbReference type="InterPro" id="IPR011990">
    <property type="entry name" value="TPR-like_helical_dom_sf"/>
</dbReference>
<feature type="non-terminal residue" evidence="13">
    <location>
        <position position="1"/>
    </location>
</feature>
<comment type="subcellular location">
    <subcellularLocation>
        <location evidence="1">Mitochondrion</location>
    </subcellularLocation>
</comment>
<feature type="region of interest" description="Disordered" evidence="12">
    <location>
        <begin position="604"/>
        <end position="623"/>
    </location>
</feature>
<keyword evidence="9" id="KW-0496">Mitochondrion</keyword>
<evidence type="ECO:0000256" key="6">
    <source>
        <dbReference type="ARBA" id="ARBA00022884"/>
    </source>
</evidence>
<dbReference type="GO" id="GO:0006417">
    <property type="term" value="P:regulation of translation"/>
    <property type="evidence" value="ECO:0007669"/>
    <property type="project" value="UniProtKB-KW"/>
</dbReference>
<evidence type="ECO:0000256" key="1">
    <source>
        <dbReference type="ARBA" id="ARBA00004173"/>
    </source>
</evidence>
<dbReference type="PANTHER" id="PTHR16276:SF1">
    <property type="entry name" value="SMALL RIBOSOMAL SUBUNIT PROTEIN MS39"/>
    <property type="match status" value="1"/>
</dbReference>
<dbReference type="Proteomes" id="UP000053537">
    <property type="component" value="Unassembled WGS sequence"/>
</dbReference>
<keyword evidence="7" id="KW-0809">Transit peptide</keyword>
<evidence type="ECO:0000256" key="7">
    <source>
        <dbReference type="ARBA" id="ARBA00022946"/>
    </source>
</evidence>
<keyword evidence="14" id="KW-1185">Reference proteome</keyword>
<keyword evidence="4" id="KW-0677">Repeat</keyword>
<evidence type="ECO:0000256" key="5">
    <source>
        <dbReference type="ARBA" id="ARBA00022845"/>
    </source>
</evidence>
<evidence type="ECO:0000256" key="8">
    <source>
        <dbReference type="ARBA" id="ARBA00022980"/>
    </source>
</evidence>
<evidence type="ECO:0000256" key="2">
    <source>
        <dbReference type="ARBA" id="ARBA00008551"/>
    </source>
</evidence>
<evidence type="ECO:0000256" key="10">
    <source>
        <dbReference type="ARBA" id="ARBA00023274"/>
    </source>
</evidence>
<evidence type="ECO:0000256" key="4">
    <source>
        <dbReference type="ARBA" id="ARBA00022737"/>
    </source>
</evidence>
<evidence type="ECO:0000313" key="13">
    <source>
        <dbReference type="EMBL" id="KFP83380.1"/>
    </source>
</evidence>
<comment type="similarity">
    <text evidence="2">Belongs to the mitochondrion-specific ribosomal protein mS39 family.</text>
</comment>
<evidence type="ECO:0000256" key="11">
    <source>
        <dbReference type="ARBA" id="ARBA00035134"/>
    </source>
</evidence>
<dbReference type="PANTHER" id="PTHR16276">
    <property type="entry name" value="PENTATRICOPEPTIDE REPEAT DOMAIN-CONTAINING PROTEIN 3"/>
    <property type="match status" value="1"/>
</dbReference>
<feature type="compositionally biased region" description="Acidic residues" evidence="12">
    <location>
        <begin position="612"/>
        <end position="623"/>
    </location>
</feature>
<name>A0A091NV82_9PASS</name>
<dbReference type="GO" id="GO:0043024">
    <property type="term" value="F:ribosomal small subunit binding"/>
    <property type="evidence" value="ECO:0007669"/>
    <property type="project" value="InterPro"/>
</dbReference>
<dbReference type="Pfam" id="PF13812">
    <property type="entry name" value="PPR_3"/>
    <property type="match status" value="2"/>
</dbReference>
<proteinExistence type="inferred from homology"/>
<evidence type="ECO:0000256" key="9">
    <source>
        <dbReference type="ARBA" id="ARBA00023128"/>
    </source>
</evidence>
<keyword evidence="5" id="KW-0810">Translation regulation</keyword>
<keyword evidence="3" id="KW-0699">rRNA-binding</keyword>
<evidence type="ECO:0000256" key="12">
    <source>
        <dbReference type="SAM" id="MobiDB-lite"/>
    </source>
</evidence>
<keyword evidence="8" id="KW-0689">Ribosomal protein</keyword>
<dbReference type="AlphaFoldDB" id="A0A091NV82"/>
<dbReference type="InterPro" id="IPR055063">
    <property type="entry name" value="Rib_mS39_PPR"/>
</dbReference>
<dbReference type="InterPro" id="IPR037387">
    <property type="entry name" value="PTCD3"/>
</dbReference>
<accession>A0A091NV82</accession>
<evidence type="ECO:0000256" key="3">
    <source>
        <dbReference type="ARBA" id="ARBA00022730"/>
    </source>
</evidence>
<protein>
    <recommendedName>
        <fullName evidence="11">Small ribosomal subunit protein mS39</fullName>
    </recommendedName>
</protein>
<dbReference type="GO" id="GO:0032543">
    <property type="term" value="P:mitochondrial translation"/>
    <property type="evidence" value="ECO:0007669"/>
    <property type="project" value="InterPro"/>
</dbReference>
<dbReference type="GO" id="GO:0005840">
    <property type="term" value="C:ribosome"/>
    <property type="evidence" value="ECO:0007669"/>
    <property type="project" value="UniProtKB-KW"/>
</dbReference>
<dbReference type="InterPro" id="IPR002885">
    <property type="entry name" value="PPR_rpt"/>
</dbReference>
<keyword evidence="6" id="KW-0694">RNA-binding</keyword>
<gene>
    <name evidence="13" type="ORF">N310_13207</name>
</gene>
<reference evidence="13 14" key="1">
    <citation type="submission" date="2014-04" db="EMBL/GenBank/DDBJ databases">
        <title>Genome evolution of avian class.</title>
        <authorList>
            <person name="Zhang G."/>
            <person name="Li C."/>
        </authorList>
    </citation>
    <scope>NUCLEOTIDE SEQUENCE [LARGE SCALE GENOMIC DNA]</scope>
    <source>
        <strain evidence="13">BGI_N310</strain>
    </source>
</reference>
<organism evidence="13 14">
    <name type="scientific">Acanthisitta chloris</name>
    <name type="common">rifleman</name>
    <dbReference type="NCBI Taxonomy" id="57068"/>
    <lineage>
        <taxon>Eukaryota</taxon>
        <taxon>Metazoa</taxon>
        <taxon>Chordata</taxon>
        <taxon>Craniata</taxon>
        <taxon>Vertebrata</taxon>
        <taxon>Euteleostomi</taxon>
        <taxon>Archelosauria</taxon>
        <taxon>Archosauria</taxon>
        <taxon>Dinosauria</taxon>
        <taxon>Saurischia</taxon>
        <taxon>Theropoda</taxon>
        <taxon>Coelurosauria</taxon>
        <taxon>Aves</taxon>
        <taxon>Neognathae</taxon>
        <taxon>Neoaves</taxon>
        <taxon>Telluraves</taxon>
        <taxon>Australaves</taxon>
        <taxon>Passeriformes</taxon>
        <taxon>Acanthisittidae</taxon>
        <taxon>Acanthisitta</taxon>
    </lineage>
</organism>
<dbReference type="GO" id="GO:0019843">
    <property type="term" value="F:rRNA binding"/>
    <property type="evidence" value="ECO:0007669"/>
    <property type="project" value="UniProtKB-KW"/>
</dbReference>
<dbReference type="EMBL" id="KK840876">
    <property type="protein sequence ID" value="KFP83380.1"/>
    <property type="molecule type" value="Genomic_DNA"/>
</dbReference>
<evidence type="ECO:0000313" key="14">
    <source>
        <dbReference type="Proteomes" id="UP000053537"/>
    </source>
</evidence>
<dbReference type="Pfam" id="PF22330">
    <property type="entry name" value="Rib_mS39_PPR"/>
    <property type="match status" value="1"/>
</dbReference>
<feature type="non-terminal residue" evidence="13">
    <location>
        <position position="623"/>
    </location>
</feature>